<dbReference type="Proteomes" id="UP000027946">
    <property type="component" value="Unassembled WGS sequence"/>
</dbReference>
<evidence type="ECO:0000256" key="3">
    <source>
        <dbReference type="ARBA" id="ARBA00023163"/>
    </source>
</evidence>
<gene>
    <name evidence="5" type="ORF">CLIT_14c00260</name>
</gene>
<dbReference type="PANTHER" id="PTHR43537:SF5">
    <property type="entry name" value="UXU OPERON TRANSCRIPTIONAL REGULATOR"/>
    <property type="match status" value="1"/>
</dbReference>
<dbReference type="Pfam" id="PF07729">
    <property type="entry name" value="FCD"/>
    <property type="match status" value="1"/>
</dbReference>
<dbReference type="SUPFAM" id="SSF46785">
    <property type="entry name" value="Winged helix' DNA-binding domain"/>
    <property type="match status" value="1"/>
</dbReference>
<dbReference type="InterPro" id="IPR036388">
    <property type="entry name" value="WH-like_DNA-bd_sf"/>
</dbReference>
<protein>
    <submittedName>
        <fullName evidence="5">Transcriptional regulator, GntR family</fullName>
    </submittedName>
</protein>
<dbReference type="SUPFAM" id="SSF48008">
    <property type="entry name" value="GntR ligand-binding domain-like"/>
    <property type="match status" value="1"/>
</dbReference>
<dbReference type="SMART" id="SM00895">
    <property type="entry name" value="FCD"/>
    <property type="match status" value="1"/>
</dbReference>
<proteinExistence type="predicted"/>
<sequence length="242" mass="27733">MIKPLSKKTLYEEVVSQIIVMVKNGEWNPGEKIPGELALSESFGVSRNSVREALKYLALSGIVEAKPGKGTFLSKNALNSINSMELLNVLKEDSTILELMEARLIIEPKIARLAVERAQKEDIEKLEKILNKSKKAIKDKTYNVSMGYELHKIIGDMSRNRVLSKLLDSITNELNAQRFMYIYSYVHSNELENEIAEHMELLNFIKNNEPGKAEALMVKHIETRIERYREEIQKNGIEKQKK</sequence>
<name>A0A069REF9_PEPLI</name>
<dbReference type="InterPro" id="IPR008920">
    <property type="entry name" value="TF_FadR/GntR_C"/>
</dbReference>
<dbReference type="GO" id="GO:0003677">
    <property type="term" value="F:DNA binding"/>
    <property type="evidence" value="ECO:0007669"/>
    <property type="project" value="UniProtKB-KW"/>
</dbReference>
<reference evidence="5 6" key="1">
    <citation type="submission" date="2014-03" db="EMBL/GenBank/DDBJ databases">
        <title>Genome sequence of Clostridium litorale W6, DSM 5388.</title>
        <authorList>
            <person name="Poehlein A."/>
            <person name="Jagirdar A."/>
            <person name="Khonsari B."/>
            <person name="Chibani C.M."/>
            <person name="Gutierrez Gutierrez D.A."/>
            <person name="Davydova E."/>
            <person name="Alghaithi H.S."/>
            <person name="Nair K.P."/>
            <person name="Dhamotharan K."/>
            <person name="Chandran L."/>
            <person name="G W."/>
            <person name="Daniel R."/>
        </authorList>
    </citation>
    <scope>NUCLEOTIDE SEQUENCE [LARGE SCALE GENOMIC DNA]</scope>
    <source>
        <strain evidence="5 6">W6</strain>
    </source>
</reference>
<evidence type="ECO:0000313" key="6">
    <source>
        <dbReference type="Proteomes" id="UP000027946"/>
    </source>
</evidence>
<dbReference type="STRING" id="1121324.CLIT_14c00260"/>
<dbReference type="SMART" id="SM00345">
    <property type="entry name" value="HTH_GNTR"/>
    <property type="match status" value="1"/>
</dbReference>
<dbReference type="GO" id="GO:0003700">
    <property type="term" value="F:DNA-binding transcription factor activity"/>
    <property type="evidence" value="ECO:0007669"/>
    <property type="project" value="InterPro"/>
</dbReference>
<comment type="caution">
    <text evidence="5">The sequence shown here is derived from an EMBL/GenBank/DDBJ whole genome shotgun (WGS) entry which is preliminary data.</text>
</comment>
<dbReference type="CDD" id="cd07377">
    <property type="entry name" value="WHTH_GntR"/>
    <property type="match status" value="1"/>
</dbReference>
<keyword evidence="3" id="KW-0804">Transcription</keyword>
<dbReference type="PANTHER" id="PTHR43537">
    <property type="entry name" value="TRANSCRIPTIONAL REGULATOR, GNTR FAMILY"/>
    <property type="match status" value="1"/>
</dbReference>
<dbReference type="InterPro" id="IPR000524">
    <property type="entry name" value="Tscrpt_reg_HTH_GntR"/>
</dbReference>
<evidence type="ECO:0000313" key="5">
    <source>
        <dbReference type="EMBL" id="KDR94565.1"/>
    </source>
</evidence>
<dbReference type="InterPro" id="IPR036390">
    <property type="entry name" value="WH_DNA-bd_sf"/>
</dbReference>
<dbReference type="PRINTS" id="PR00035">
    <property type="entry name" value="HTHGNTR"/>
</dbReference>
<keyword evidence="2" id="KW-0238">DNA-binding</keyword>
<dbReference type="RefSeq" id="WP_038266401.1">
    <property type="nucleotide sequence ID" value="NZ_FSRH01000016.1"/>
</dbReference>
<dbReference type="InterPro" id="IPR011711">
    <property type="entry name" value="GntR_C"/>
</dbReference>
<feature type="domain" description="HTH gntR-type" evidence="4">
    <location>
        <begin position="8"/>
        <end position="76"/>
    </location>
</feature>
<dbReference type="PROSITE" id="PS50949">
    <property type="entry name" value="HTH_GNTR"/>
    <property type="match status" value="1"/>
</dbReference>
<dbReference type="Gene3D" id="1.20.120.530">
    <property type="entry name" value="GntR ligand-binding domain-like"/>
    <property type="match status" value="1"/>
</dbReference>
<evidence type="ECO:0000256" key="1">
    <source>
        <dbReference type="ARBA" id="ARBA00023015"/>
    </source>
</evidence>
<dbReference type="AlphaFoldDB" id="A0A069REF9"/>
<evidence type="ECO:0000259" key="4">
    <source>
        <dbReference type="PROSITE" id="PS50949"/>
    </source>
</evidence>
<keyword evidence="6" id="KW-1185">Reference proteome</keyword>
<dbReference type="OrthoDB" id="9799482at2"/>
<accession>A0A069REF9</accession>
<dbReference type="Gene3D" id="1.10.10.10">
    <property type="entry name" value="Winged helix-like DNA-binding domain superfamily/Winged helix DNA-binding domain"/>
    <property type="match status" value="1"/>
</dbReference>
<keyword evidence="1" id="KW-0805">Transcription regulation</keyword>
<dbReference type="eggNOG" id="COG2186">
    <property type="taxonomic scope" value="Bacteria"/>
</dbReference>
<organism evidence="5 6">
    <name type="scientific">Peptoclostridium litorale DSM 5388</name>
    <dbReference type="NCBI Taxonomy" id="1121324"/>
    <lineage>
        <taxon>Bacteria</taxon>
        <taxon>Bacillati</taxon>
        <taxon>Bacillota</taxon>
        <taxon>Clostridia</taxon>
        <taxon>Peptostreptococcales</taxon>
        <taxon>Peptoclostridiaceae</taxon>
        <taxon>Peptoclostridium</taxon>
    </lineage>
</organism>
<dbReference type="Pfam" id="PF00392">
    <property type="entry name" value="GntR"/>
    <property type="match status" value="1"/>
</dbReference>
<evidence type="ECO:0000256" key="2">
    <source>
        <dbReference type="ARBA" id="ARBA00023125"/>
    </source>
</evidence>
<dbReference type="EMBL" id="JJMM01000014">
    <property type="protein sequence ID" value="KDR94565.1"/>
    <property type="molecule type" value="Genomic_DNA"/>
</dbReference>